<comment type="caution">
    <text evidence="2">The sequence shown here is derived from an EMBL/GenBank/DDBJ whole genome shotgun (WGS) entry which is preliminary data.</text>
</comment>
<gene>
    <name evidence="2" type="ORF">PENSUB_7750</name>
</gene>
<dbReference type="EMBL" id="MNBE01000645">
    <property type="protein sequence ID" value="OKP00605.1"/>
    <property type="molecule type" value="Genomic_DNA"/>
</dbReference>
<evidence type="ECO:0000313" key="2">
    <source>
        <dbReference type="EMBL" id="OKP00605.1"/>
    </source>
</evidence>
<sequence length="78" mass="8617">MEAQHAIEMARSEGRMEAQFEARVEALVEARLRARLEESGRRVVIHHSTVPSLEPAEAAPAALAGPPAPPPARHYRER</sequence>
<keyword evidence="3" id="KW-1185">Reference proteome</keyword>
<protein>
    <submittedName>
        <fullName evidence="2">Uncharacterized protein</fullName>
    </submittedName>
</protein>
<proteinExistence type="predicted"/>
<dbReference type="Proteomes" id="UP000186955">
    <property type="component" value="Unassembled WGS sequence"/>
</dbReference>
<feature type="region of interest" description="Disordered" evidence="1">
    <location>
        <begin position="46"/>
        <end position="78"/>
    </location>
</feature>
<dbReference type="AlphaFoldDB" id="A0A1Q5TK53"/>
<organism evidence="2 3">
    <name type="scientific">Penicillium subrubescens</name>
    <dbReference type="NCBI Taxonomy" id="1316194"/>
    <lineage>
        <taxon>Eukaryota</taxon>
        <taxon>Fungi</taxon>
        <taxon>Dikarya</taxon>
        <taxon>Ascomycota</taxon>
        <taxon>Pezizomycotina</taxon>
        <taxon>Eurotiomycetes</taxon>
        <taxon>Eurotiomycetidae</taxon>
        <taxon>Eurotiales</taxon>
        <taxon>Aspergillaceae</taxon>
        <taxon>Penicillium</taxon>
    </lineage>
</organism>
<feature type="compositionally biased region" description="Low complexity" evidence="1">
    <location>
        <begin position="51"/>
        <end position="65"/>
    </location>
</feature>
<reference evidence="2 3" key="1">
    <citation type="submission" date="2016-10" db="EMBL/GenBank/DDBJ databases">
        <title>Genome sequence of the ascomycete fungus Penicillium subrubescens.</title>
        <authorList>
            <person name="De Vries R.P."/>
            <person name="Peng M."/>
            <person name="Dilokpimol A."/>
            <person name="Hilden K."/>
            <person name="Makela M.R."/>
            <person name="Grigoriev I."/>
            <person name="Riley R."/>
            <person name="Granchi Z."/>
        </authorList>
    </citation>
    <scope>NUCLEOTIDE SEQUENCE [LARGE SCALE GENOMIC DNA]</scope>
    <source>
        <strain evidence="2 3">CBS 132785</strain>
    </source>
</reference>
<accession>A0A1Q5TK53</accession>
<name>A0A1Q5TK53_9EURO</name>
<evidence type="ECO:0000313" key="3">
    <source>
        <dbReference type="Proteomes" id="UP000186955"/>
    </source>
</evidence>
<evidence type="ECO:0000256" key="1">
    <source>
        <dbReference type="SAM" id="MobiDB-lite"/>
    </source>
</evidence>